<organism evidence="1 2">
    <name type="scientific">Nitrosomonas communis</name>
    <dbReference type="NCBI Taxonomy" id="44574"/>
    <lineage>
        <taxon>Bacteria</taxon>
        <taxon>Pseudomonadati</taxon>
        <taxon>Pseudomonadota</taxon>
        <taxon>Betaproteobacteria</taxon>
        <taxon>Nitrosomonadales</taxon>
        <taxon>Nitrosomonadaceae</taxon>
        <taxon>Nitrosomonas</taxon>
    </lineage>
</organism>
<evidence type="ECO:0000313" key="1">
    <source>
        <dbReference type="EMBL" id="TYP91144.1"/>
    </source>
</evidence>
<sequence length="71" mass="8214">MPLLCSALVCGCLEQTKFKNKIILEVLRYMPLFLEYSTVDFMSGRIMAFIFSNILQIELNIFKTFILGTNK</sequence>
<evidence type="ECO:0000313" key="2">
    <source>
        <dbReference type="Proteomes" id="UP000324176"/>
    </source>
</evidence>
<protein>
    <submittedName>
        <fullName evidence="1">Uncharacterized protein</fullName>
    </submittedName>
</protein>
<gene>
    <name evidence="1" type="ORF">BCL69_101150</name>
</gene>
<dbReference type="EMBL" id="VNHT01000011">
    <property type="protein sequence ID" value="TYP91144.1"/>
    <property type="molecule type" value="Genomic_DNA"/>
</dbReference>
<dbReference type="Proteomes" id="UP000324176">
    <property type="component" value="Unassembled WGS sequence"/>
</dbReference>
<proteinExistence type="predicted"/>
<name>A0A5D3YEH8_9PROT</name>
<dbReference type="AlphaFoldDB" id="A0A5D3YEH8"/>
<reference evidence="1 2" key="1">
    <citation type="submission" date="2019-07" db="EMBL/GenBank/DDBJ databases">
        <title>Active sludge and wastewater microbial communities from Klosterneuburg, Austria.</title>
        <authorList>
            <person name="Wagner M."/>
        </authorList>
    </citation>
    <scope>NUCLEOTIDE SEQUENCE [LARGE SCALE GENOMIC DNA]</scope>
    <source>
        <strain evidence="1 2">Nm2</strain>
    </source>
</reference>
<accession>A0A5D3YEH8</accession>
<comment type="caution">
    <text evidence="1">The sequence shown here is derived from an EMBL/GenBank/DDBJ whole genome shotgun (WGS) entry which is preliminary data.</text>
</comment>